<comment type="caution">
    <text evidence="1">The sequence shown here is derived from an EMBL/GenBank/DDBJ whole genome shotgun (WGS) entry which is preliminary data.</text>
</comment>
<evidence type="ECO:0000313" key="2">
    <source>
        <dbReference type="Proteomes" id="UP001497680"/>
    </source>
</evidence>
<sequence>MAVQFDITPEKEASTSQYLYRQLFLKAPLVTKRDADLQGQTAIITGSNVGLGLETARQLLDLGLSKLILAVRSASKGEAARKDLSSGRTPGSFEIEVWSLDLGSYQPITEFAERAKGLDRLDIAVLNAGIFKVKEEFNPSTGFEEDVQINYLSTALLALLLLPPLKKISGTHPGRLVIVSSDMAGWTRFKERSSKTILDSFKEKSKKWDYQDRYGTSKLLGQLFLTELARRVPASLITMDAVNPGFTYGSDFQRDGQGTFLGFLFRCYTRLLGKSCSTNARSIVHAAVNFGEKVHGQYVEDGRIRPKAPIIYKPEGERLAKRLWEETMTEFSFAGVQEVVSSIN</sequence>
<dbReference type="Proteomes" id="UP001497680">
    <property type="component" value="Unassembled WGS sequence"/>
</dbReference>
<gene>
    <name evidence="1" type="ORF">F4821DRAFT_179552</name>
</gene>
<evidence type="ECO:0000313" key="1">
    <source>
        <dbReference type="EMBL" id="KAI6083996.1"/>
    </source>
</evidence>
<dbReference type="EMBL" id="MU394343">
    <property type="protein sequence ID" value="KAI6083996.1"/>
    <property type="molecule type" value="Genomic_DNA"/>
</dbReference>
<keyword evidence="2" id="KW-1185">Reference proteome</keyword>
<accession>A0ACC0CU91</accession>
<organism evidence="1 2">
    <name type="scientific">Hypoxylon rubiginosum</name>
    <dbReference type="NCBI Taxonomy" id="110542"/>
    <lineage>
        <taxon>Eukaryota</taxon>
        <taxon>Fungi</taxon>
        <taxon>Dikarya</taxon>
        <taxon>Ascomycota</taxon>
        <taxon>Pezizomycotina</taxon>
        <taxon>Sordariomycetes</taxon>
        <taxon>Xylariomycetidae</taxon>
        <taxon>Xylariales</taxon>
        <taxon>Hypoxylaceae</taxon>
        <taxon>Hypoxylon</taxon>
    </lineage>
</organism>
<reference evidence="1 2" key="1">
    <citation type="journal article" date="2022" name="New Phytol.">
        <title>Ecological generalism drives hyperdiversity of secondary metabolite gene clusters in xylarialean endophytes.</title>
        <authorList>
            <person name="Franco M.E.E."/>
            <person name="Wisecaver J.H."/>
            <person name="Arnold A.E."/>
            <person name="Ju Y.M."/>
            <person name="Slot J.C."/>
            <person name="Ahrendt S."/>
            <person name="Moore L.P."/>
            <person name="Eastman K.E."/>
            <person name="Scott K."/>
            <person name="Konkel Z."/>
            <person name="Mondo S.J."/>
            <person name="Kuo A."/>
            <person name="Hayes R.D."/>
            <person name="Haridas S."/>
            <person name="Andreopoulos B."/>
            <person name="Riley R."/>
            <person name="LaButti K."/>
            <person name="Pangilinan J."/>
            <person name="Lipzen A."/>
            <person name="Amirebrahimi M."/>
            <person name="Yan J."/>
            <person name="Adam C."/>
            <person name="Keymanesh K."/>
            <person name="Ng V."/>
            <person name="Louie K."/>
            <person name="Northen T."/>
            <person name="Drula E."/>
            <person name="Henrissat B."/>
            <person name="Hsieh H.M."/>
            <person name="Youens-Clark K."/>
            <person name="Lutzoni F."/>
            <person name="Miadlikowska J."/>
            <person name="Eastwood D.C."/>
            <person name="Hamelin R.C."/>
            <person name="Grigoriev I.V."/>
            <person name="U'Ren J.M."/>
        </authorList>
    </citation>
    <scope>NUCLEOTIDE SEQUENCE [LARGE SCALE GENOMIC DNA]</scope>
    <source>
        <strain evidence="1 2">ER1909</strain>
    </source>
</reference>
<protein>
    <submittedName>
        <fullName evidence="1">Uncharacterized protein</fullName>
    </submittedName>
</protein>
<name>A0ACC0CU91_9PEZI</name>
<proteinExistence type="predicted"/>